<evidence type="ECO:0000313" key="2">
    <source>
        <dbReference type="EMBL" id="CAG7612735.1"/>
    </source>
</evidence>
<sequence>MLGAASGAAPDAAPAAGSAAEPMPGIRVEVWFDVRCPWCFLGKHRLERAIELFAAERPGVPVAVRHLSFELAPEMPERFDGTEADYLQRYEGAPLEHSRRMLPELRNLAAAEGVELRFDGLRLVNTRRAHRVFQYGRAAGRGEELLERLFTAYFSECRDLADPGTLADLAAEAGLDRSAALAAAESGWGERWDEAVDADHTRAQMLGSGGVPFALLNGKYLVPGAQTAEVFAGALREVARRDFGAGAGTGRE</sequence>
<dbReference type="CDD" id="cd03024">
    <property type="entry name" value="DsbA_FrnE"/>
    <property type="match status" value="1"/>
</dbReference>
<dbReference type="Pfam" id="PF01323">
    <property type="entry name" value="DSBA"/>
    <property type="match status" value="1"/>
</dbReference>
<reference evidence="2" key="1">
    <citation type="submission" date="2021-06" db="EMBL/GenBank/DDBJ databases">
        <authorList>
            <person name="Criscuolo A."/>
        </authorList>
    </citation>
    <scope>NUCLEOTIDE SEQUENCE</scope>
    <source>
        <strain evidence="2">CIP111803</strain>
    </source>
</reference>
<dbReference type="EMBL" id="CAJVAP010000016">
    <property type="protein sequence ID" value="CAG7612735.1"/>
    <property type="molecule type" value="Genomic_DNA"/>
</dbReference>
<dbReference type="InterPro" id="IPR001853">
    <property type="entry name" value="DSBA-like_thioredoxin_dom"/>
</dbReference>
<dbReference type="GO" id="GO:0016491">
    <property type="term" value="F:oxidoreductase activity"/>
    <property type="evidence" value="ECO:0007669"/>
    <property type="project" value="InterPro"/>
</dbReference>
<dbReference type="AlphaFoldDB" id="A0A916NH93"/>
<dbReference type="RefSeq" id="WP_218115248.1">
    <property type="nucleotide sequence ID" value="NZ_CAJVAP010000016.1"/>
</dbReference>
<protein>
    <recommendedName>
        <fullName evidence="1">DSBA-like thioredoxin domain-containing protein</fullName>
    </recommendedName>
</protein>
<feature type="domain" description="DSBA-like thioredoxin" evidence="1">
    <location>
        <begin position="28"/>
        <end position="235"/>
    </location>
</feature>
<proteinExistence type="predicted"/>
<keyword evidence="3" id="KW-1185">Reference proteome</keyword>
<gene>
    <name evidence="2" type="ORF">LEUCIP111803_01605</name>
</gene>
<name>A0A916NH93_9MICO</name>
<evidence type="ECO:0000259" key="1">
    <source>
        <dbReference type="Pfam" id="PF01323"/>
    </source>
</evidence>
<organism evidence="2 3">
    <name type="scientific">Leucobacter soli</name>
    <dbReference type="NCBI Taxonomy" id="2812850"/>
    <lineage>
        <taxon>Bacteria</taxon>
        <taxon>Bacillati</taxon>
        <taxon>Actinomycetota</taxon>
        <taxon>Actinomycetes</taxon>
        <taxon>Micrococcales</taxon>
        <taxon>Microbacteriaceae</taxon>
        <taxon>Leucobacter</taxon>
    </lineage>
</organism>
<evidence type="ECO:0000313" key="3">
    <source>
        <dbReference type="Proteomes" id="UP000693892"/>
    </source>
</evidence>
<dbReference type="PANTHER" id="PTHR13887:SF41">
    <property type="entry name" value="THIOREDOXIN SUPERFAMILY PROTEIN"/>
    <property type="match status" value="1"/>
</dbReference>
<dbReference type="Proteomes" id="UP000693892">
    <property type="component" value="Unassembled WGS sequence"/>
</dbReference>
<accession>A0A916NH93</accession>
<dbReference type="PANTHER" id="PTHR13887">
    <property type="entry name" value="GLUTATHIONE S-TRANSFERASE KAPPA"/>
    <property type="match status" value="1"/>
</dbReference>
<comment type="caution">
    <text evidence="2">The sequence shown here is derived from an EMBL/GenBank/DDBJ whole genome shotgun (WGS) entry which is preliminary data.</text>
</comment>